<protein>
    <submittedName>
        <fullName evidence="1">Uncharacterized protein</fullName>
    </submittedName>
</protein>
<name>X1VG40_9ZZZZ</name>
<organism evidence="1">
    <name type="scientific">marine sediment metagenome</name>
    <dbReference type="NCBI Taxonomy" id="412755"/>
    <lineage>
        <taxon>unclassified sequences</taxon>
        <taxon>metagenomes</taxon>
        <taxon>ecological metagenomes</taxon>
    </lineage>
</organism>
<sequence>LLSSLASQWSSLLTTEQRLAWNTWAGQQPKEGPLGNSINLTGINGFIWTNCHVLDAGDTILDDPPVDVAPNALLTMSADVSALTTADITFADTPLGATLRSVLFMSLPQSGEAEPNFKQCRIVGYSALAQASPWAATLPFPVLVDQKVIFFAAVYDNATGLFSQFLRAVDTADYGA</sequence>
<feature type="non-terminal residue" evidence="1">
    <location>
        <position position="1"/>
    </location>
</feature>
<reference evidence="1" key="1">
    <citation type="journal article" date="2014" name="Front. Microbiol.">
        <title>High frequency of phylogenetically diverse reductive dehalogenase-homologous genes in deep subseafloor sedimentary metagenomes.</title>
        <authorList>
            <person name="Kawai M."/>
            <person name="Futagami T."/>
            <person name="Toyoda A."/>
            <person name="Takaki Y."/>
            <person name="Nishi S."/>
            <person name="Hori S."/>
            <person name="Arai W."/>
            <person name="Tsubouchi T."/>
            <person name="Morono Y."/>
            <person name="Uchiyama I."/>
            <person name="Ito T."/>
            <person name="Fujiyama A."/>
            <person name="Inagaki F."/>
            <person name="Takami H."/>
        </authorList>
    </citation>
    <scope>NUCLEOTIDE SEQUENCE</scope>
    <source>
        <strain evidence="1">Expedition CK06-06</strain>
    </source>
</reference>
<dbReference type="AlphaFoldDB" id="X1VG40"/>
<proteinExistence type="predicted"/>
<comment type="caution">
    <text evidence="1">The sequence shown here is derived from an EMBL/GenBank/DDBJ whole genome shotgun (WGS) entry which is preliminary data.</text>
</comment>
<gene>
    <name evidence="1" type="ORF">S12H4_50444</name>
</gene>
<accession>X1VG40</accession>
<dbReference type="EMBL" id="BARW01031768">
    <property type="protein sequence ID" value="GAJ05985.1"/>
    <property type="molecule type" value="Genomic_DNA"/>
</dbReference>
<evidence type="ECO:0000313" key="1">
    <source>
        <dbReference type="EMBL" id="GAJ05985.1"/>
    </source>
</evidence>